<proteinExistence type="predicted"/>
<dbReference type="Pfam" id="PF01610">
    <property type="entry name" value="DDE_Tnp_ISL3"/>
    <property type="match status" value="2"/>
</dbReference>
<dbReference type="PANTHER" id="PTHR33498">
    <property type="entry name" value="TRANSPOSASE FOR INSERTION SEQUENCE ELEMENT IS1557"/>
    <property type="match status" value="1"/>
</dbReference>
<dbReference type="RefSeq" id="WP_158309538.1">
    <property type="nucleotide sequence ID" value="NZ_CP061007.1"/>
</dbReference>
<organism evidence="2 3">
    <name type="scientific">Saccharopolyspora spinosa</name>
    <dbReference type="NCBI Taxonomy" id="60894"/>
    <lineage>
        <taxon>Bacteria</taxon>
        <taxon>Bacillati</taxon>
        <taxon>Actinomycetota</taxon>
        <taxon>Actinomycetes</taxon>
        <taxon>Pseudonocardiales</taxon>
        <taxon>Pseudonocardiaceae</taxon>
        <taxon>Saccharopolyspora</taxon>
    </lineage>
</organism>
<dbReference type="PROSITE" id="PS50531">
    <property type="entry name" value="HTH_IS21"/>
    <property type="match status" value="1"/>
</dbReference>
<comment type="caution">
    <text evidence="2">The sequence shown here is derived from an EMBL/GenBank/DDBJ whole genome shotgun (WGS) entry which is preliminary data.</text>
</comment>
<dbReference type="Proteomes" id="UP000233786">
    <property type="component" value="Unassembled WGS sequence"/>
</dbReference>
<reference evidence="2" key="1">
    <citation type="submission" date="2017-12" db="EMBL/GenBank/DDBJ databases">
        <title>Sequencing the genomes of 1000 Actinobacteria strains.</title>
        <authorList>
            <person name="Klenk H.-P."/>
        </authorList>
    </citation>
    <scope>NUCLEOTIDE SEQUENCE [LARGE SCALE GENOMIC DNA]</scope>
    <source>
        <strain evidence="2">DSM 44228</strain>
    </source>
</reference>
<feature type="domain" description="HTH IS21-type" evidence="1">
    <location>
        <begin position="136"/>
        <end position="199"/>
    </location>
</feature>
<sequence length="374" mass="41848">MDDFALRKRHVYGTILVDIDTGSVIDLLDGREAKPLEQWLRAHPGAGVICRDRAGAYAEGAKAGAPDAVQVADRWHLWRNLGDYVEKAVGRHRCCVKLDQLDGETVGVSAPEAAQDQPDAAMPEPVESRLAIRTRERYVAIHGLLDRGETISAISRQISLDRKTVQRFARASTVDELLGKAIARASLLDPFKPYLHQRWTEGTTDAAQLTKEITAQGYTGSDKTVRRYLQPFRGMLTPPPSPPAAPRVRQITGWLLRRPEDLDTDETNQLADIRSRCPHLDRLADHVKDFAKMMTNREGEKLESWLSTVEHDDQPDLHSFAIGLRRDQDAVTAGLTLPYSSGKVEGNVNRLKALKRQMYGRAKLDLLRKRVILA</sequence>
<dbReference type="STRING" id="994479.GCA_000194155_01683"/>
<protein>
    <submittedName>
        <fullName evidence="2">Transposase</fullName>
    </submittedName>
</protein>
<dbReference type="NCBIfam" id="NF033550">
    <property type="entry name" value="transpos_ISL3"/>
    <property type="match status" value="1"/>
</dbReference>
<dbReference type="InterPro" id="IPR017894">
    <property type="entry name" value="HTH_IS21_transposase_type"/>
</dbReference>
<evidence type="ECO:0000313" key="2">
    <source>
        <dbReference type="EMBL" id="PKW19177.1"/>
    </source>
</evidence>
<gene>
    <name evidence="2" type="ORF">A8926_7336</name>
</gene>
<dbReference type="EMBL" id="PJNB01000001">
    <property type="protein sequence ID" value="PKW19177.1"/>
    <property type="molecule type" value="Genomic_DNA"/>
</dbReference>
<dbReference type="AlphaFoldDB" id="A0A2N3Y8B9"/>
<evidence type="ECO:0000313" key="3">
    <source>
        <dbReference type="Proteomes" id="UP000233786"/>
    </source>
</evidence>
<name>A0A2N3Y8B9_SACSN</name>
<accession>A0A2N3Y8B9</accession>
<evidence type="ECO:0000259" key="1">
    <source>
        <dbReference type="PROSITE" id="PS50531"/>
    </source>
</evidence>
<dbReference type="InterPro" id="IPR002560">
    <property type="entry name" value="Transposase_DDE"/>
</dbReference>
<keyword evidence="3" id="KW-1185">Reference proteome</keyword>
<dbReference type="InterPro" id="IPR047951">
    <property type="entry name" value="Transpos_ISL3"/>
</dbReference>
<dbReference type="PANTHER" id="PTHR33498:SF1">
    <property type="entry name" value="TRANSPOSASE FOR INSERTION SEQUENCE ELEMENT IS1557"/>
    <property type="match status" value="1"/>
</dbReference>